<evidence type="ECO:0000313" key="9">
    <source>
        <dbReference type="EMBL" id="MBB4931077.1"/>
    </source>
</evidence>
<dbReference type="PROSITE" id="PS50850">
    <property type="entry name" value="MFS"/>
    <property type="match status" value="1"/>
</dbReference>
<evidence type="ECO:0000259" key="8">
    <source>
        <dbReference type="PROSITE" id="PS50850"/>
    </source>
</evidence>
<keyword evidence="2" id="KW-0813">Transport</keyword>
<feature type="transmembrane region" description="Helical" evidence="7">
    <location>
        <begin position="89"/>
        <end position="108"/>
    </location>
</feature>
<dbReference type="PANTHER" id="PTHR42718">
    <property type="entry name" value="MAJOR FACILITATOR SUPERFAMILY MULTIDRUG TRANSPORTER MFSC"/>
    <property type="match status" value="1"/>
</dbReference>
<dbReference type="InterPro" id="IPR020846">
    <property type="entry name" value="MFS_dom"/>
</dbReference>
<dbReference type="GO" id="GO:0022857">
    <property type="term" value="F:transmembrane transporter activity"/>
    <property type="evidence" value="ECO:0007669"/>
    <property type="project" value="InterPro"/>
</dbReference>
<gene>
    <name evidence="9" type="ORF">F4561_001897</name>
</gene>
<dbReference type="EMBL" id="JACHJT010000001">
    <property type="protein sequence ID" value="MBB4931077.1"/>
    <property type="molecule type" value="Genomic_DNA"/>
</dbReference>
<evidence type="ECO:0000256" key="2">
    <source>
        <dbReference type="ARBA" id="ARBA00022448"/>
    </source>
</evidence>
<dbReference type="Proteomes" id="UP000523007">
    <property type="component" value="Unassembled WGS sequence"/>
</dbReference>
<keyword evidence="6 7" id="KW-0472">Membrane</keyword>
<evidence type="ECO:0000256" key="6">
    <source>
        <dbReference type="ARBA" id="ARBA00023136"/>
    </source>
</evidence>
<dbReference type="SUPFAM" id="SSF103473">
    <property type="entry name" value="MFS general substrate transporter"/>
    <property type="match status" value="1"/>
</dbReference>
<feature type="transmembrane region" description="Helical" evidence="7">
    <location>
        <begin position="235"/>
        <end position="255"/>
    </location>
</feature>
<organism evidence="9 10">
    <name type="scientific">Lipingzhangella halophila</name>
    <dbReference type="NCBI Taxonomy" id="1783352"/>
    <lineage>
        <taxon>Bacteria</taxon>
        <taxon>Bacillati</taxon>
        <taxon>Actinomycetota</taxon>
        <taxon>Actinomycetes</taxon>
        <taxon>Streptosporangiales</taxon>
        <taxon>Nocardiopsidaceae</taxon>
        <taxon>Lipingzhangella</taxon>
    </lineage>
</organism>
<evidence type="ECO:0000256" key="4">
    <source>
        <dbReference type="ARBA" id="ARBA00022692"/>
    </source>
</evidence>
<comment type="subcellular location">
    <subcellularLocation>
        <location evidence="1">Cell membrane</location>
        <topology evidence="1">Multi-pass membrane protein</topology>
    </subcellularLocation>
</comment>
<feature type="transmembrane region" description="Helical" evidence="7">
    <location>
        <begin position="276"/>
        <end position="301"/>
    </location>
</feature>
<feature type="transmembrane region" description="Helical" evidence="7">
    <location>
        <begin position="173"/>
        <end position="197"/>
    </location>
</feature>
<feature type="transmembrane region" description="Helical" evidence="7">
    <location>
        <begin position="114"/>
        <end position="135"/>
    </location>
</feature>
<dbReference type="InterPro" id="IPR011701">
    <property type="entry name" value="MFS"/>
</dbReference>
<accession>A0A7W7W1K4</accession>
<proteinExistence type="predicted"/>
<comment type="caution">
    <text evidence="9">The sequence shown here is derived from an EMBL/GenBank/DDBJ whole genome shotgun (WGS) entry which is preliminary data.</text>
</comment>
<dbReference type="GO" id="GO:0005886">
    <property type="term" value="C:plasma membrane"/>
    <property type="evidence" value="ECO:0007669"/>
    <property type="project" value="UniProtKB-SubCell"/>
</dbReference>
<evidence type="ECO:0000313" key="10">
    <source>
        <dbReference type="Proteomes" id="UP000523007"/>
    </source>
</evidence>
<feature type="transmembrane region" description="Helical" evidence="7">
    <location>
        <begin position="147"/>
        <end position="167"/>
    </location>
</feature>
<evidence type="ECO:0000256" key="1">
    <source>
        <dbReference type="ARBA" id="ARBA00004651"/>
    </source>
</evidence>
<protein>
    <submittedName>
        <fullName evidence="9">DHA2 family multidrug resistance protein-like MFS transporter</fullName>
    </submittedName>
</protein>
<evidence type="ECO:0000256" key="5">
    <source>
        <dbReference type="ARBA" id="ARBA00022989"/>
    </source>
</evidence>
<keyword evidence="4 7" id="KW-0812">Transmembrane</keyword>
<dbReference type="AlphaFoldDB" id="A0A7W7W1K4"/>
<keyword evidence="3" id="KW-1003">Cell membrane</keyword>
<name>A0A7W7W1K4_9ACTN</name>
<sequence length="519" mass="51802">MSSSQANTSVPSGPRAGRREWLGLAVLALPTVLLALDTSVLYLALPHLATDLEPSSAQALWAMDIYGFMIAGFLITMGTLGDRIGRRKLLLFGAGLFGATSVLAAYSVSAEMLIAARAAQGVAGATLMPATLALISDMFLDPRQRAVAIAGWVSSFMTGIAIGPIVGGVLLEFFWWGSVFLLGVPVMVLLLILGPLVLPERRSAEAGPLDLTSVGLSLAALLPGIYALKRLAEDGLGTAPVLAGALGVAAGWLFLRRQRGLRTPLVDPSLFASVPFSAALLLLLLGGTIEGGVTLFVTQYLQLIAGLSPLSAGLWLVPSAAAVIATSMVAPLAARRFPSGYVIAAGLLLSIAGLLVLTQVSSAGGLAGVVAGFTMLYAGGGPYGALGTDLVVGAAPPQKAGSAGSMAETVTELGAALGVAVLGSVGTAVYRQRMAGAVPDSVPPEAAGTSHDSLAGATAAAAELPPGAAAELLDSARQAFTAGLNAAAGGGAAVAVALAVAAAVLLRNVRLGAGSGQCG</sequence>
<reference evidence="9 10" key="1">
    <citation type="submission" date="2020-08" db="EMBL/GenBank/DDBJ databases">
        <title>Sequencing the genomes of 1000 actinobacteria strains.</title>
        <authorList>
            <person name="Klenk H.-P."/>
        </authorList>
    </citation>
    <scope>NUCLEOTIDE SEQUENCE [LARGE SCALE GENOMIC DNA]</scope>
    <source>
        <strain evidence="9 10">DSM 102030</strain>
    </source>
</reference>
<dbReference type="PANTHER" id="PTHR42718:SF47">
    <property type="entry name" value="METHYL VIOLOGEN RESISTANCE PROTEIN SMVA"/>
    <property type="match status" value="1"/>
</dbReference>
<dbReference type="InterPro" id="IPR036259">
    <property type="entry name" value="MFS_trans_sf"/>
</dbReference>
<keyword evidence="5 7" id="KW-1133">Transmembrane helix</keyword>
<evidence type="ECO:0000256" key="3">
    <source>
        <dbReference type="ARBA" id="ARBA00022475"/>
    </source>
</evidence>
<feature type="domain" description="Major facilitator superfamily (MFS) profile" evidence="8">
    <location>
        <begin position="23"/>
        <end position="510"/>
    </location>
</feature>
<dbReference type="Pfam" id="PF07690">
    <property type="entry name" value="MFS_1"/>
    <property type="match status" value="1"/>
</dbReference>
<evidence type="ECO:0000256" key="7">
    <source>
        <dbReference type="SAM" id="Phobius"/>
    </source>
</evidence>
<feature type="transmembrane region" description="Helical" evidence="7">
    <location>
        <begin position="313"/>
        <end position="334"/>
    </location>
</feature>
<feature type="transmembrane region" description="Helical" evidence="7">
    <location>
        <begin position="341"/>
        <end position="360"/>
    </location>
</feature>
<dbReference type="Gene3D" id="1.20.1250.20">
    <property type="entry name" value="MFS general substrate transporter like domains"/>
    <property type="match status" value="1"/>
</dbReference>
<keyword evidence="10" id="KW-1185">Reference proteome</keyword>
<dbReference type="RefSeq" id="WP_184576716.1">
    <property type="nucleotide sequence ID" value="NZ_JACHJT010000001.1"/>
</dbReference>
<feature type="transmembrane region" description="Helical" evidence="7">
    <location>
        <begin position="413"/>
        <end position="430"/>
    </location>
</feature>
<dbReference type="CDD" id="cd17321">
    <property type="entry name" value="MFS_MMR_MDR_like"/>
    <property type="match status" value="1"/>
</dbReference>
<feature type="transmembrane region" description="Helical" evidence="7">
    <location>
        <begin position="482"/>
        <end position="506"/>
    </location>
</feature>
<feature type="transmembrane region" description="Helical" evidence="7">
    <location>
        <begin position="21"/>
        <end position="45"/>
    </location>
</feature>
<feature type="transmembrane region" description="Helical" evidence="7">
    <location>
        <begin position="57"/>
        <end position="77"/>
    </location>
</feature>
<feature type="transmembrane region" description="Helical" evidence="7">
    <location>
        <begin position="366"/>
        <end position="392"/>
    </location>
</feature>